<proteinExistence type="predicted"/>
<comment type="caution">
    <text evidence="1">The sequence shown here is derived from an EMBL/GenBank/DDBJ whole genome shotgun (WGS) entry which is preliminary data.</text>
</comment>
<organism evidence="1 2">
    <name type="scientific">Elysia crispata</name>
    <name type="common">lettuce slug</name>
    <dbReference type="NCBI Taxonomy" id="231223"/>
    <lineage>
        <taxon>Eukaryota</taxon>
        <taxon>Metazoa</taxon>
        <taxon>Spiralia</taxon>
        <taxon>Lophotrochozoa</taxon>
        <taxon>Mollusca</taxon>
        <taxon>Gastropoda</taxon>
        <taxon>Heterobranchia</taxon>
        <taxon>Euthyneura</taxon>
        <taxon>Panpulmonata</taxon>
        <taxon>Sacoglossa</taxon>
        <taxon>Placobranchoidea</taxon>
        <taxon>Plakobranchidae</taxon>
        <taxon>Elysia</taxon>
    </lineage>
</organism>
<evidence type="ECO:0000313" key="2">
    <source>
        <dbReference type="Proteomes" id="UP001283361"/>
    </source>
</evidence>
<reference evidence="1" key="1">
    <citation type="journal article" date="2023" name="G3 (Bethesda)">
        <title>A reference genome for the long-term kleptoplast-retaining sea slug Elysia crispata morphotype clarki.</title>
        <authorList>
            <person name="Eastman K.E."/>
            <person name="Pendleton A.L."/>
            <person name="Shaikh M.A."/>
            <person name="Suttiyut T."/>
            <person name="Ogas R."/>
            <person name="Tomko P."/>
            <person name="Gavelis G."/>
            <person name="Widhalm J.R."/>
            <person name="Wisecaver J.H."/>
        </authorList>
    </citation>
    <scope>NUCLEOTIDE SEQUENCE</scope>
    <source>
        <strain evidence="1">ECLA1</strain>
    </source>
</reference>
<name>A0AAE1E3Y9_9GAST</name>
<dbReference type="AlphaFoldDB" id="A0AAE1E3Y9"/>
<gene>
    <name evidence="1" type="ORF">RRG08_020743</name>
</gene>
<evidence type="ECO:0000313" key="1">
    <source>
        <dbReference type="EMBL" id="KAK3793366.1"/>
    </source>
</evidence>
<dbReference type="EMBL" id="JAWDGP010001255">
    <property type="protein sequence ID" value="KAK3793366.1"/>
    <property type="molecule type" value="Genomic_DNA"/>
</dbReference>
<keyword evidence="2" id="KW-1185">Reference proteome</keyword>
<accession>A0AAE1E3Y9</accession>
<sequence length="129" mass="14410">MLGELWFLVWFNKKPESVIALLVRPVRLVVVQGGVSEKFMFDFEFAFNLLGGQEGYRRCVGERNGELAPGIGGPKVYLQDVLIGHVVMKVYLNNVPREVSGCPLLACSQEETWSGHLPHSRMLCDDDAS</sequence>
<protein>
    <submittedName>
        <fullName evidence="1">Uncharacterized protein</fullName>
    </submittedName>
</protein>
<dbReference type="Proteomes" id="UP001283361">
    <property type="component" value="Unassembled WGS sequence"/>
</dbReference>